<feature type="transmembrane region" description="Helical" evidence="1">
    <location>
        <begin position="128"/>
        <end position="154"/>
    </location>
</feature>
<gene>
    <name evidence="3" type="ORF">CPB84DRAFT_1777276</name>
</gene>
<feature type="domain" description="DUF6533" evidence="2">
    <location>
        <begin position="30"/>
        <end position="73"/>
    </location>
</feature>
<evidence type="ECO:0000313" key="3">
    <source>
        <dbReference type="EMBL" id="KAF8901724.1"/>
    </source>
</evidence>
<dbReference type="InterPro" id="IPR045340">
    <property type="entry name" value="DUF6533"/>
</dbReference>
<keyword evidence="4" id="KW-1185">Reference proteome</keyword>
<evidence type="ECO:0000256" key="1">
    <source>
        <dbReference type="SAM" id="Phobius"/>
    </source>
</evidence>
<evidence type="ECO:0000259" key="2">
    <source>
        <dbReference type="Pfam" id="PF20151"/>
    </source>
</evidence>
<organism evidence="3 4">
    <name type="scientific">Gymnopilus junonius</name>
    <name type="common">Spectacular rustgill mushroom</name>
    <name type="synonym">Gymnopilus spectabilis subsp. junonius</name>
    <dbReference type="NCBI Taxonomy" id="109634"/>
    <lineage>
        <taxon>Eukaryota</taxon>
        <taxon>Fungi</taxon>
        <taxon>Dikarya</taxon>
        <taxon>Basidiomycota</taxon>
        <taxon>Agaricomycotina</taxon>
        <taxon>Agaricomycetes</taxon>
        <taxon>Agaricomycetidae</taxon>
        <taxon>Agaricales</taxon>
        <taxon>Agaricineae</taxon>
        <taxon>Hymenogastraceae</taxon>
        <taxon>Gymnopilus</taxon>
    </lineage>
</organism>
<proteinExistence type="predicted"/>
<dbReference type="Pfam" id="PF20151">
    <property type="entry name" value="DUF6533"/>
    <property type="match status" value="1"/>
</dbReference>
<keyword evidence="1" id="KW-1133">Transmembrane helix</keyword>
<protein>
    <recommendedName>
        <fullName evidence="2">DUF6533 domain-containing protein</fullName>
    </recommendedName>
</protein>
<accession>A0A9P5TPF3</accession>
<evidence type="ECO:0000313" key="4">
    <source>
        <dbReference type="Proteomes" id="UP000724874"/>
    </source>
</evidence>
<comment type="caution">
    <text evidence="3">The sequence shown here is derived from an EMBL/GenBank/DDBJ whole genome shotgun (WGS) entry which is preliminary data.</text>
</comment>
<dbReference type="AlphaFoldDB" id="A0A9P5TPF3"/>
<dbReference type="Proteomes" id="UP000724874">
    <property type="component" value="Unassembled WGS sequence"/>
</dbReference>
<feature type="transmembrane region" description="Helical" evidence="1">
    <location>
        <begin position="64"/>
        <end position="85"/>
    </location>
</feature>
<keyword evidence="1" id="KW-0812">Transmembrane</keyword>
<keyword evidence="1" id="KW-0472">Membrane</keyword>
<sequence length="187" mass="20726">MPATLGTRGPDVNGAAPTGPINPNDDLVHYFHVAALVTVVYDHFLTLDGEVEYIWSKKWSKSKILFILARYFGDLLLISVCVVFLNRQASYLFCDIGLKFVGTGSMVIIIITQLIMQFRIEALYGKVISTLITVFWVMEVIAVLGLGIASLAAIDGQCLDFYLATWPYIKNKFHSIRVPFLGAGDCV</sequence>
<reference evidence="3" key="1">
    <citation type="submission" date="2020-11" db="EMBL/GenBank/DDBJ databases">
        <authorList>
            <consortium name="DOE Joint Genome Institute"/>
            <person name="Ahrendt S."/>
            <person name="Riley R."/>
            <person name="Andreopoulos W."/>
            <person name="LaButti K."/>
            <person name="Pangilinan J."/>
            <person name="Ruiz-duenas F.J."/>
            <person name="Barrasa J.M."/>
            <person name="Sanchez-Garcia M."/>
            <person name="Camarero S."/>
            <person name="Miyauchi S."/>
            <person name="Serrano A."/>
            <person name="Linde D."/>
            <person name="Babiker R."/>
            <person name="Drula E."/>
            <person name="Ayuso-Fernandez I."/>
            <person name="Pacheco R."/>
            <person name="Padilla G."/>
            <person name="Ferreira P."/>
            <person name="Barriuso J."/>
            <person name="Kellner H."/>
            <person name="Castanera R."/>
            <person name="Alfaro M."/>
            <person name="Ramirez L."/>
            <person name="Pisabarro A.G."/>
            <person name="Kuo A."/>
            <person name="Tritt A."/>
            <person name="Lipzen A."/>
            <person name="He G."/>
            <person name="Yan M."/>
            <person name="Ng V."/>
            <person name="Cullen D."/>
            <person name="Martin F."/>
            <person name="Rosso M.-N."/>
            <person name="Henrissat B."/>
            <person name="Hibbett D."/>
            <person name="Martinez A.T."/>
            <person name="Grigoriev I.V."/>
        </authorList>
    </citation>
    <scope>NUCLEOTIDE SEQUENCE</scope>
    <source>
        <strain evidence="3">AH 44721</strain>
    </source>
</reference>
<dbReference type="EMBL" id="JADNYJ010000040">
    <property type="protein sequence ID" value="KAF8901724.1"/>
    <property type="molecule type" value="Genomic_DNA"/>
</dbReference>
<dbReference type="OrthoDB" id="2638860at2759"/>
<name>A0A9P5TPF3_GYMJU</name>
<feature type="transmembrane region" description="Helical" evidence="1">
    <location>
        <begin position="97"/>
        <end position="116"/>
    </location>
</feature>